<protein>
    <submittedName>
        <fullName evidence="1">Uncharacterized protein</fullName>
    </submittedName>
</protein>
<name>A0A2A6LXP6_RHIFR</name>
<dbReference type="Proteomes" id="UP000220353">
    <property type="component" value="Unassembled WGS sequence"/>
</dbReference>
<reference evidence="1 2" key="1">
    <citation type="submission" date="2017-09" db="EMBL/GenBank/DDBJ databases">
        <title>Comparative genomics of rhizobia isolated from Phaseolus vulgaris in China.</title>
        <authorList>
            <person name="Tong W."/>
        </authorList>
    </citation>
    <scope>NUCLEOTIDE SEQUENCE [LARGE SCALE GENOMIC DNA]</scope>
    <source>
        <strain evidence="1 2">PCH1</strain>
    </source>
</reference>
<evidence type="ECO:0000313" key="2">
    <source>
        <dbReference type="Proteomes" id="UP000220353"/>
    </source>
</evidence>
<proteinExistence type="predicted"/>
<organism evidence="1 2">
    <name type="scientific">Rhizobium fredii</name>
    <name type="common">Sinorhizobium fredii</name>
    <dbReference type="NCBI Taxonomy" id="380"/>
    <lineage>
        <taxon>Bacteria</taxon>
        <taxon>Pseudomonadati</taxon>
        <taxon>Pseudomonadota</taxon>
        <taxon>Alphaproteobacteria</taxon>
        <taxon>Hyphomicrobiales</taxon>
        <taxon>Rhizobiaceae</taxon>
        <taxon>Sinorhizobium/Ensifer group</taxon>
        <taxon>Sinorhizobium</taxon>
    </lineage>
</organism>
<sequence length="242" mass="25475">MVSPSTSLTWASTSTSAIGYALEIPEAAAGTYTLTANTVAVTLTGSSATTKVDRNLSANTAAISLTGSSATLTYTPVPTGYVLTANTAAVSLSGASATLKVGRKVQTGSGSVSLQGGAATLSYSGEVQTVRRGDDAPSGRLPAFVPEIPELAEIEEVIQAEIKRPRTKTRKVKREVTQQIIRLAGLFAEDMPPVVYRQVDKAITRIENNADDHLLYAAIQLAIIKAIEAEEEDEMMMLLMVA</sequence>
<comment type="caution">
    <text evidence="1">The sequence shown here is derived from an EMBL/GenBank/DDBJ whole genome shotgun (WGS) entry which is preliminary data.</text>
</comment>
<evidence type="ECO:0000313" key="1">
    <source>
        <dbReference type="EMBL" id="PDT47324.1"/>
    </source>
</evidence>
<accession>A0A2A6LXP6</accession>
<dbReference type="AlphaFoldDB" id="A0A2A6LXP6"/>
<gene>
    <name evidence="1" type="ORF">CO661_14170</name>
</gene>
<dbReference type="EMBL" id="NWTC01000009">
    <property type="protein sequence ID" value="PDT47324.1"/>
    <property type="molecule type" value="Genomic_DNA"/>
</dbReference>